<evidence type="ECO:0000256" key="2">
    <source>
        <dbReference type="ARBA" id="ARBA00022857"/>
    </source>
</evidence>
<dbReference type="PANTHER" id="PTHR11645">
    <property type="entry name" value="PYRROLINE-5-CARBOXYLATE REDUCTASE"/>
    <property type="match status" value="1"/>
</dbReference>
<dbReference type="Gene3D" id="3.40.50.720">
    <property type="entry name" value="NAD(P)-binding Rossmann-like Domain"/>
    <property type="match status" value="1"/>
</dbReference>
<reference evidence="9 10" key="1">
    <citation type="submission" date="2020-03" db="EMBL/GenBank/DDBJ databases">
        <title>Genomic Encyclopedia of Type Strains, Phase IV (KMG-IV): sequencing the most valuable type-strain genomes for metagenomic binning, comparative biology and taxonomic classification.</title>
        <authorList>
            <person name="Goeker M."/>
        </authorList>
    </citation>
    <scope>NUCLEOTIDE SEQUENCE [LARGE SCALE GENOMIC DNA]</scope>
    <source>
        <strain evidence="9 10">DSM 24233</strain>
    </source>
</reference>
<dbReference type="NCBIfam" id="TIGR00112">
    <property type="entry name" value="proC"/>
    <property type="match status" value="1"/>
</dbReference>
<organism evidence="9 10">
    <name type="scientific">Desulfobaculum xiamenense</name>
    <dbReference type="NCBI Taxonomy" id="995050"/>
    <lineage>
        <taxon>Bacteria</taxon>
        <taxon>Pseudomonadati</taxon>
        <taxon>Thermodesulfobacteriota</taxon>
        <taxon>Desulfovibrionia</taxon>
        <taxon>Desulfovibrionales</taxon>
        <taxon>Desulfovibrionaceae</taxon>
        <taxon>Desulfobaculum</taxon>
    </lineage>
</organism>
<dbReference type="InterPro" id="IPR000304">
    <property type="entry name" value="Pyrroline-COOH_reductase"/>
</dbReference>
<dbReference type="HAMAP" id="MF_01925">
    <property type="entry name" value="P5C_reductase"/>
    <property type="match status" value="1"/>
</dbReference>
<feature type="domain" description="Pyrroline-5-carboxylate reductase catalytic N-terminal" evidence="7">
    <location>
        <begin position="5"/>
        <end position="97"/>
    </location>
</feature>
<dbReference type="SUPFAM" id="SSF48179">
    <property type="entry name" value="6-phosphogluconate dehydrogenase C-terminal domain-like"/>
    <property type="match status" value="1"/>
</dbReference>
<keyword evidence="3 4" id="KW-0560">Oxidoreductase</keyword>
<dbReference type="Proteomes" id="UP000580856">
    <property type="component" value="Unassembled WGS sequence"/>
</dbReference>
<gene>
    <name evidence="4" type="primary">proC</name>
    <name evidence="9" type="ORF">GGQ74_000778</name>
</gene>
<dbReference type="RefSeq" id="WP_167940218.1">
    <property type="nucleotide sequence ID" value="NZ_JAATJA010000001.1"/>
</dbReference>
<dbReference type="PIRSF" id="PIRSF000193">
    <property type="entry name" value="Pyrrol-5-carb_rd"/>
    <property type="match status" value="1"/>
</dbReference>
<dbReference type="EMBL" id="JAATJA010000001">
    <property type="protein sequence ID" value="NJB67138.1"/>
    <property type="molecule type" value="Genomic_DNA"/>
</dbReference>
<dbReference type="InterPro" id="IPR008927">
    <property type="entry name" value="6-PGluconate_DH-like_C_sf"/>
</dbReference>
<evidence type="ECO:0000313" key="9">
    <source>
        <dbReference type="EMBL" id="NJB67138.1"/>
    </source>
</evidence>
<comment type="catalytic activity">
    <reaction evidence="4">
        <text>L-proline + NADP(+) = (S)-1-pyrroline-5-carboxylate + NADPH + 2 H(+)</text>
        <dbReference type="Rhea" id="RHEA:14109"/>
        <dbReference type="ChEBI" id="CHEBI:15378"/>
        <dbReference type="ChEBI" id="CHEBI:17388"/>
        <dbReference type="ChEBI" id="CHEBI:57783"/>
        <dbReference type="ChEBI" id="CHEBI:58349"/>
        <dbReference type="ChEBI" id="CHEBI:60039"/>
        <dbReference type="EC" id="1.5.1.2"/>
    </reaction>
</comment>
<keyword evidence="4" id="KW-0963">Cytoplasm</keyword>
<dbReference type="InterPro" id="IPR029036">
    <property type="entry name" value="P5CR_dimer"/>
</dbReference>
<keyword evidence="4" id="KW-0028">Amino-acid biosynthesis</keyword>
<comment type="subcellular location">
    <subcellularLocation>
        <location evidence="4">Cytoplasm</location>
    </subcellularLocation>
</comment>
<evidence type="ECO:0000256" key="4">
    <source>
        <dbReference type="HAMAP-Rule" id="MF_01925"/>
    </source>
</evidence>
<comment type="function">
    <text evidence="4">Catalyzes the reduction of 1-pyrroline-5-carboxylate (PCA) to L-proline.</text>
</comment>
<comment type="caution">
    <text evidence="9">The sequence shown here is derived from an EMBL/GenBank/DDBJ whole genome shotgun (WGS) entry which is preliminary data.</text>
</comment>
<comment type="pathway">
    <text evidence="4">Amino-acid biosynthesis; L-proline biosynthesis; L-proline from L-glutamate 5-semialdehyde: step 1/1.</text>
</comment>
<dbReference type="FunFam" id="1.10.3730.10:FF:000001">
    <property type="entry name" value="Pyrroline-5-carboxylate reductase"/>
    <property type="match status" value="1"/>
</dbReference>
<accession>A0A846QFN6</accession>
<keyword evidence="10" id="KW-1185">Reference proteome</keyword>
<feature type="domain" description="Pyrroline-5-carboxylate reductase dimerisation" evidence="8">
    <location>
        <begin position="161"/>
        <end position="265"/>
    </location>
</feature>
<evidence type="ECO:0000256" key="5">
    <source>
        <dbReference type="NCBIfam" id="TIGR00112"/>
    </source>
</evidence>
<keyword evidence="2 4" id="KW-0521">NADP</keyword>
<name>A0A846QFN6_9BACT</name>
<proteinExistence type="inferred from homology"/>
<feature type="binding site" evidence="6">
    <location>
        <begin position="67"/>
        <end position="70"/>
    </location>
    <ligand>
        <name>NADP(+)</name>
        <dbReference type="ChEBI" id="CHEBI:58349"/>
    </ligand>
</feature>
<dbReference type="InterPro" id="IPR028939">
    <property type="entry name" value="P5C_Rdtase_cat_N"/>
</dbReference>
<dbReference type="GO" id="GO:0004735">
    <property type="term" value="F:pyrroline-5-carboxylate reductase activity"/>
    <property type="evidence" value="ECO:0007669"/>
    <property type="project" value="UniProtKB-UniRule"/>
</dbReference>
<dbReference type="InterPro" id="IPR036291">
    <property type="entry name" value="NAD(P)-bd_dom_sf"/>
</dbReference>
<comment type="similarity">
    <text evidence="1 4">Belongs to the pyrroline-5-carboxylate reductase family.</text>
</comment>
<evidence type="ECO:0000313" key="10">
    <source>
        <dbReference type="Proteomes" id="UP000580856"/>
    </source>
</evidence>
<evidence type="ECO:0000259" key="8">
    <source>
        <dbReference type="Pfam" id="PF14748"/>
    </source>
</evidence>
<sequence>MKSVIGVIGLGNMGGAIVRGLSGRDDVTLVGYDHNESRMRELAEGCGLEPAASAVEAVERADYVLVAVKPQHVKPLLKETAPALAQGGKCVLSIAAGIMTDKLRKYAGTSVPVVRIMPNTPAMVGAGVFAVCLEDENLTDGQKAFITDALGSLGQVHVLGERQFDAFTALAGSGPAYVFYFMEAVIEAGVTMGLTRTQATDMTKALFSGSCKLAEESDRHISVLREMVCSPAGTTIAATNHMDASAVRASIVEAVRKAYERSIELGK</sequence>
<dbReference type="SUPFAM" id="SSF51735">
    <property type="entry name" value="NAD(P)-binding Rossmann-fold domains"/>
    <property type="match status" value="1"/>
</dbReference>
<evidence type="ECO:0000259" key="7">
    <source>
        <dbReference type="Pfam" id="PF03807"/>
    </source>
</evidence>
<dbReference type="PANTHER" id="PTHR11645:SF0">
    <property type="entry name" value="PYRROLINE-5-CARBOXYLATE REDUCTASE 3"/>
    <property type="match status" value="1"/>
</dbReference>
<dbReference type="AlphaFoldDB" id="A0A846QFN6"/>
<dbReference type="Pfam" id="PF03807">
    <property type="entry name" value="F420_oxidored"/>
    <property type="match status" value="1"/>
</dbReference>
<evidence type="ECO:0000256" key="6">
    <source>
        <dbReference type="PIRSR" id="PIRSR000193-1"/>
    </source>
</evidence>
<dbReference type="Gene3D" id="1.10.3730.10">
    <property type="entry name" value="ProC C-terminal domain-like"/>
    <property type="match status" value="1"/>
</dbReference>
<dbReference type="EC" id="1.5.1.2" evidence="4 5"/>
<evidence type="ECO:0000256" key="1">
    <source>
        <dbReference type="ARBA" id="ARBA00005525"/>
    </source>
</evidence>
<dbReference type="UniPathway" id="UPA00098">
    <property type="reaction ID" value="UER00361"/>
</dbReference>
<dbReference type="GO" id="GO:0055129">
    <property type="term" value="P:L-proline biosynthetic process"/>
    <property type="evidence" value="ECO:0007669"/>
    <property type="project" value="UniProtKB-UniRule"/>
</dbReference>
<evidence type="ECO:0000256" key="3">
    <source>
        <dbReference type="ARBA" id="ARBA00023002"/>
    </source>
</evidence>
<comment type="catalytic activity">
    <reaction evidence="4">
        <text>L-proline + NAD(+) = (S)-1-pyrroline-5-carboxylate + NADH + 2 H(+)</text>
        <dbReference type="Rhea" id="RHEA:14105"/>
        <dbReference type="ChEBI" id="CHEBI:15378"/>
        <dbReference type="ChEBI" id="CHEBI:17388"/>
        <dbReference type="ChEBI" id="CHEBI:57540"/>
        <dbReference type="ChEBI" id="CHEBI:57945"/>
        <dbReference type="ChEBI" id="CHEBI:60039"/>
        <dbReference type="EC" id="1.5.1.2"/>
    </reaction>
</comment>
<dbReference type="GO" id="GO:0005737">
    <property type="term" value="C:cytoplasm"/>
    <property type="evidence" value="ECO:0007669"/>
    <property type="project" value="UniProtKB-SubCell"/>
</dbReference>
<protein>
    <recommendedName>
        <fullName evidence="4 5">Pyrroline-5-carboxylate reductase</fullName>
        <shortName evidence="4">P5C reductase</shortName>
        <shortName evidence="4">P5CR</shortName>
        <ecNumber evidence="4 5">1.5.1.2</ecNumber>
    </recommendedName>
    <alternativeName>
        <fullName evidence="4">PCA reductase</fullName>
    </alternativeName>
</protein>
<keyword evidence="4" id="KW-0641">Proline biosynthesis</keyword>
<dbReference type="Pfam" id="PF14748">
    <property type="entry name" value="P5CR_dimer"/>
    <property type="match status" value="1"/>
</dbReference>
<feature type="binding site" evidence="6">
    <location>
        <begin position="8"/>
        <end position="13"/>
    </location>
    <ligand>
        <name>NADP(+)</name>
        <dbReference type="ChEBI" id="CHEBI:58349"/>
    </ligand>
</feature>